<dbReference type="InterPro" id="IPR005467">
    <property type="entry name" value="His_kinase_dom"/>
</dbReference>
<dbReference type="InterPro" id="IPR004358">
    <property type="entry name" value="Sig_transdc_His_kin-like_C"/>
</dbReference>
<dbReference type="InterPro" id="IPR003594">
    <property type="entry name" value="HATPase_dom"/>
</dbReference>
<keyword evidence="4" id="KW-0732">Signal</keyword>
<sequence>MIGGMILDPRTREAPTAAAPGLSMLLLHLFAVALAACILVGTALYAYGAFTAEVSKYRRRMNAGAYNAQLYFDQREALLRSVAASTVRNSRRLPLSQTPQTLGPSGQIRVAPLADAGGAFEWALILTPRDRVNVAQLRAHVVYVSPSGGAAARLALPADGGVTPMSADIARWLAQALRLRSARPGPDGRTPIVWLRPPMDPANRLFLYTPADVAGEERTWIGLEVGGLGAVVDPAECASGGASYALYDGDGAMALHGGKLPPRVEETPAYLSRDSFRLRGAGWWPQTLVLVKSVGEAGWRLAYYVPISDLIEDGAPAFQAAAGVALALLLAVLLAVRHLRHRLVKPAQRQYAALVDSVALNRKIVEVAPVGLCLLRRADGAVLLSNAAAHQWLGERDHWRETLLRAGAETGGEECTLENGRSAYVAFAATTYQSEDVVLCGISDITAQKKVEHALRQAKLATDQASASKAMFFATISHEIRTPLYGILGTLELLAMSGLSAPQRQYLDTIQQSSSTLLRTINGTLDLSRIEAGREELEIGAFSPAELVEQVVANYAARAAAKGLTLYALTEVGMPMTLRGDAVRIQQILNNLVSNAVKFTDAGRVVLRACVAATGEPGQVRLRFQVADTGPGIREDHRARLFEPYFRVPAGQGSDSGGTGLGLTICRRLSDLMGGGLSVVSEEGLGTSIAFCLTLAADEAGGAAPVTLAPRPVYVDGAVPEVVDNVRGWLSACGAVALPYRQAGDAAGPADAVLVRTWPPSTPAPPWRQRQVRVWAPGASQDAFMVDAADGVASASDPVSICRAVRMAQDGAEPGAPGVAGGASRPLELRVLVVEDNAINQRILREQLEHLGCAVTLASQGDEALRQWRAQPFDLVLTDLNMPVLDGYQLARALRDAGHAGPIIGLTSGSSAEIAQRGLAAGMDQVLGKPLPFLVLAQTLHGIAKEPT</sequence>
<evidence type="ECO:0000313" key="14">
    <source>
        <dbReference type="Proteomes" id="UP000507979"/>
    </source>
</evidence>
<evidence type="ECO:0000256" key="2">
    <source>
        <dbReference type="ARBA" id="ARBA00012438"/>
    </source>
</evidence>
<dbReference type="FunFam" id="3.30.565.10:FF:000010">
    <property type="entry name" value="Sensor histidine kinase RcsC"/>
    <property type="match status" value="1"/>
</dbReference>
<feature type="transmembrane region" description="Helical" evidence="10">
    <location>
        <begin position="25"/>
        <end position="50"/>
    </location>
</feature>
<accession>A0A6J5B6E6</accession>
<name>A0A6J5B6E6_9BURK</name>
<dbReference type="SMART" id="SM00448">
    <property type="entry name" value="REC"/>
    <property type="match status" value="1"/>
</dbReference>
<feature type="transmembrane region" description="Helical" evidence="10">
    <location>
        <begin position="317"/>
        <end position="336"/>
    </location>
</feature>
<dbReference type="Proteomes" id="UP000507979">
    <property type="component" value="Unassembled WGS sequence"/>
</dbReference>
<dbReference type="Pfam" id="PF02518">
    <property type="entry name" value="HATPase_c"/>
    <property type="match status" value="1"/>
</dbReference>
<keyword evidence="13" id="KW-0418">Kinase</keyword>
<dbReference type="Gene3D" id="1.10.287.130">
    <property type="match status" value="1"/>
</dbReference>
<protein>
    <recommendedName>
        <fullName evidence="8">Virulence sensor protein BvgS</fullName>
        <ecNumber evidence="2">2.7.13.3</ecNumber>
    </recommendedName>
</protein>
<evidence type="ECO:0000256" key="7">
    <source>
        <dbReference type="ARBA" id="ARBA00058004"/>
    </source>
</evidence>
<dbReference type="InterPro" id="IPR003661">
    <property type="entry name" value="HisK_dim/P_dom"/>
</dbReference>
<evidence type="ECO:0000256" key="6">
    <source>
        <dbReference type="ARBA" id="ARBA00023026"/>
    </source>
</evidence>
<keyword evidence="10" id="KW-0472">Membrane</keyword>
<dbReference type="CDD" id="cd17546">
    <property type="entry name" value="REC_hyHK_CKI1_RcsC-like"/>
    <property type="match status" value="1"/>
</dbReference>
<evidence type="ECO:0000256" key="10">
    <source>
        <dbReference type="SAM" id="Phobius"/>
    </source>
</evidence>
<evidence type="ECO:0000256" key="9">
    <source>
        <dbReference type="PROSITE-ProRule" id="PRU00169"/>
    </source>
</evidence>
<keyword evidence="10" id="KW-0812">Transmembrane</keyword>
<feature type="modified residue" description="4-aspartylphosphate" evidence="9">
    <location>
        <position position="879"/>
    </location>
</feature>
<evidence type="ECO:0000259" key="12">
    <source>
        <dbReference type="PROSITE" id="PS50110"/>
    </source>
</evidence>
<dbReference type="EMBL" id="CADIJR010000068">
    <property type="protein sequence ID" value="CAB3694134.1"/>
    <property type="molecule type" value="Genomic_DNA"/>
</dbReference>
<dbReference type="PANTHER" id="PTHR45339">
    <property type="entry name" value="HYBRID SIGNAL TRANSDUCTION HISTIDINE KINASE J"/>
    <property type="match status" value="1"/>
</dbReference>
<evidence type="ECO:0000256" key="4">
    <source>
        <dbReference type="ARBA" id="ARBA00022729"/>
    </source>
</evidence>
<dbReference type="InterPro" id="IPR036097">
    <property type="entry name" value="HisK_dim/P_sf"/>
</dbReference>
<evidence type="ECO:0000256" key="1">
    <source>
        <dbReference type="ARBA" id="ARBA00000085"/>
    </source>
</evidence>
<dbReference type="Pfam" id="PF00072">
    <property type="entry name" value="Response_reg"/>
    <property type="match status" value="1"/>
</dbReference>
<keyword evidence="13" id="KW-0808">Transferase</keyword>
<feature type="domain" description="Response regulatory" evidence="12">
    <location>
        <begin position="830"/>
        <end position="944"/>
    </location>
</feature>
<dbReference type="EC" id="2.7.13.3" evidence="2"/>
<dbReference type="InterPro" id="IPR011006">
    <property type="entry name" value="CheY-like_superfamily"/>
</dbReference>
<evidence type="ECO:0000256" key="3">
    <source>
        <dbReference type="ARBA" id="ARBA00022553"/>
    </source>
</evidence>
<dbReference type="CDD" id="cd16922">
    <property type="entry name" value="HATPase_EvgS-ArcB-TorS-like"/>
    <property type="match status" value="1"/>
</dbReference>
<dbReference type="SUPFAM" id="SSF52172">
    <property type="entry name" value="CheY-like"/>
    <property type="match status" value="1"/>
</dbReference>
<dbReference type="InterPro" id="IPR036890">
    <property type="entry name" value="HATPase_C_sf"/>
</dbReference>
<feature type="domain" description="Histidine kinase" evidence="11">
    <location>
        <begin position="475"/>
        <end position="697"/>
    </location>
</feature>
<dbReference type="AlphaFoldDB" id="A0A6J5B6E6"/>
<keyword evidence="14" id="KW-1185">Reference proteome</keyword>
<dbReference type="GO" id="GO:0000155">
    <property type="term" value="F:phosphorelay sensor kinase activity"/>
    <property type="evidence" value="ECO:0007669"/>
    <property type="project" value="InterPro"/>
</dbReference>
<dbReference type="Gene3D" id="3.40.50.2300">
    <property type="match status" value="1"/>
</dbReference>
<dbReference type="PRINTS" id="PR00344">
    <property type="entry name" value="BCTRLSENSOR"/>
</dbReference>
<comment type="function">
    <text evidence="7">Member of the two-component regulatory system BvgS/BvgA. Phosphorylates BvgA via a four-step phosphorelay in response to environmental signals.</text>
</comment>
<evidence type="ECO:0000256" key="8">
    <source>
        <dbReference type="ARBA" id="ARBA00070152"/>
    </source>
</evidence>
<organism evidence="13 14">
    <name type="scientific">Achromobacter insuavis</name>
    <dbReference type="NCBI Taxonomy" id="1287735"/>
    <lineage>
        <taxon>Bacteria</taxon>
        <taxon>Pseudomonadati</taxon>
        <taxon>Pseudomonadota</taxon>
        <taxon>Betaproteobacteria</taxon>
        <taxon>Burkholderiales</taxon>
        <taxon>Alcaligenaceae</taxon>
        <taxon>Achromobacter</taxon>
    </lineage>
</organism>
<reference evidence="13 14" key="1">
    <citation type="submission" date="2020-04" db="EMBL/GenBank/DDBJ databases">
        <authorList>
            <person name="De Canck E."/>
        </authorList>
    </citation>
    <scope>NUCLEOTIDE SEQUENCE [LARGE SCALE GENOMIC DNA]</scope>
    <source>
        <strain evidence="13 14">LMG 26845</strain>
    </source>
</reference>
<dbReference type="SUPFAM" id="SSF55874">
    <property type="entry name" value="ATPase domain of HSP90 chaperone/DNA topoisomerase II/histidine kinase"/>
    <property type="match status" value="1"/>
</dbReference>
<dbReference type="PROSITE" id="PS50110">
    <property type="entry name" value="RESPONSE_REGULATORY"/>
    <property type="match status" value="1"/>
</dbReference>
<keyword evidence="3 9" id="KW-0597">Phosphoprotein</keyword>
<dbReference type="Pfam" id="PF00512">
    <property type="entry name" value="HisKA"/>
    <property type="match status" value="1"/>
</dbReference>
<evidence type="ECO:0000313" key="13">
    <source>
        <dbReference type="EMBL" id="CAB3694134.1"/>
    </source>
</evidence>
<dbReference type="PROSITE" id="PS50109">
    <property type="entry name" value="HIS_KIN"/>
    <property type="match status" value="1"/>
</dbReference>
<proteinExistence type="predicted"/>
<evidence type="ECO:0000256" key="5">
    <source>
        <dbReference type="ARBA" id="ARBA00023012"/>
    </source>
</evidence>
<gene>
    <name evidence="13" type="primary">rcsC_8</name>
    <name evidence="13" type="ORF">LMG26845_04898</name>
</gene>
<comment type="catalytic activity">
    <reaction evidence="1">
        <text>ATP + protein L-histidine = ADP + protein N-phospho-L-histidine.</text>
        <dbReference type="EC" id="2.7.13.3"/>
    </reaction>
</comment>
<dbReference type="CDD" id="cd00082">
    <property type="entry name" value="HisKA"/>
    <property type="match status" value="1"/>
</dbReference>
<keyword evidence="10" id="KW-1133">Transmembrane helix</keyword>
<dbReference type="InterPro" id="IPR001789">
    <property type="entry name" value="Sig_transdc_resp-reg_receiver"/>
</dbReference>
<dbReference type="SMART" id="SM00388">
    <property type="entry name" value="HisKA"/>
    <property type="match status" value="1"/>
</dbReference>
<dbReference type="Gene3D" id="3.30.565.10">
    <property type="entry name" value="Histidine kinase-like ATPase, C-terminal domain"/>
    <property type="match status" value="1"/>
</dbReference>
<dbReference type="SUPFAM" id="SSF47384">
    <property type="entry name" value="Homodimeric domain of signal transducing histidine kinase"/>
    <property type="match status" value="1"/>
</dbReference>
<keyword evidence="6" id="KW-0843">Virulence</keyword>
<dbReference type="PANTHER" id="PTHR45339:SF6">
    <property type="entry name" value="SENSORY HISTIDINE PROTEIN KINASE"/>
    <property type="match status" value="1"/>
</dbReference>
<dbReference type="SMART" id="SM00387">
    <property type="entry name" value="HATPase_c"/>
    <property type="match status" value="1"/>
</dbReference>
<keyword evidence="5" id="KW-0902">Two-component regulatory system</keyword>
<evidence type="ECO:0000259" key="11">
    <source>
        <dbReference type="PROSITE" id="PS50109"/>
    </source>
</evidence>